<dbReference type="Pfam" id="PF13962">
    <property type="entry name" value="PGG"/>
    <property type="match status" value="1"/>
</dbReference>
<dbReference type="Gramene" id="ESQ37238">
    <property type="protein sequence ID" value="ESQ37238"/>
    <property type="gene ID" value="EUTSA_v10002422mg"/>
</dbReference>
<dbReference type="GO" id="GO:0005886">
    <property type="term" value="C:plasma membrane"/>
    <property type="evidence" value="ECO:0007669"/>
    <property type="project" value="TreeGrafter"/>
</dbReference>
<dbReference type="InterPro" id="IPR026961">
    <property type="entry name" value="PGG_dom"/>
</dbReference>
<dbReference type="EMBL" id="KI517609">
    <property type="protein sequence ID" value="ESQ37238.1"/>
    <property type="molecule type" value="Genomic_DNA"/>
</dbReference>
<evidence type="ECO:0000313" key="11">
    <source>
        <dbReference type="Proteomes" id="UP000030689"/>
    </source>
</evidence>
<sequence>MESSEAHLDTIESQRSTVVFQDQRRQRCFPMNLIYKAAGIFSSRNSSQRGDTESVPEFLTNLRLLDLFNLPVGCIQMNPETFCGVSDGNKECVEKLRSHEMACLKSHSGDSVLHLAATWGHLDSVKSIVSECPCLILVPNSKDQLSLHVAAYAGHSAVIEALVATLTFVSAKLSEEEKEKLNLYVVKDKDGDTPLHLALKGRYMEIASSLVKANNQASFLANNEGISPLYMAIEAGDLSLVKAILKTTGDNGLESKKCSLDSKLEGRKYLAHAALKARSTDILDAILKKYPSLEDEPDEQGRTCLSFGASIGYYEGVCNLLDRSTKNVYVCDDDGSFPIHLSVEKCSREIVDVFLKRCPDSKHLLNKRGQNILHIAAKMGHHIIKNDVRKILEFGQDVDGNTPLHLATKKLCSGLITSLTSDVRILQVRNNNGLRAPDIAESEVKPNHIFQERLTLALLLSANTKQKGYEKISSCSNTMTFAAGFTIPGGFNSSGPHLGRATLATNRSLINFLLFDTLALLSSVATVIILMWAQTGDPALIRASLDVALPLMLCALICMPLAFYCGVITVVGHVKWLSITGGVMSLAFFQWGLFLLGPHVLLQMSNASPERYGLTLEMMMKYRSLFPLIPDDTYVKKMESLDGIRKSIQLVFGWIGHKSIISEIPLTIYTDHLECRKPFLWKILCSATLALISY</sequence>
<dbReference type="InterPro" id="IPR036770">
    <property type="entry name" value="Ankyrin_rpt-contain_sf"/>
</dbReference>
<dbReference type="KEGG" id="eus:EUTSA_v10002422mg"/>
<dbReference type="Pfam" id="PF12796">
    <property type="entry name" value="Ank_2"/>
    <property type="match status" value="2"/>
</dbReference>
<dbReference type="SMART" id="SM00248">
    <property type="entry name" value="ANK"/>
    <property type="match status" value="8"/>
</dbReference>
<evidence type="ECO:0000313" key="10">
    <source>
        <dbReference type="EMBL" id="ESQ37238.1"/>
    </source>
</evidence>
<evidence type="ECO:0000259" key="9">
    <source>
        <dbReference type="Pfam" id="PF13962"/>
    </source>
</evidence>
<comment type="subcellular location">
    <subcellularLocation>
        <location evidence="1">Membrane</location>
        <topology evidence="1">Multi-pass membrane protein</topology>
    </subcellularLocation>
</comment>
<feature type="domain" description="PGG" evidence="9">
    <location>
        <begin position="478"/>
        <end position="569"/>
    </location>
</feature>
<dbReference type="PANTHER" id="PTHR24186:SF46">
    <property type="entry name" value="PROTEIN ACCELERATED CELL DEATH 6-LIKE"/>
    <property type="match status" value="1"/>
</dbReference>
<feature type="transmembrane region" description="Helical" evidence="8">
    <location>
        <begin position="512"/>
        <end position="533"/>
    </location>
</feature>
<feature type="transmembrane region" description="Helical" evidence="8">
    <location>
        <begin position="576"/>
        <end position="596"/>
    </location>
</feature>
<evidence type="ECO:0000256" key="6">
    <source>
        <dbReference type="ARBA" id="ARBA00023136"/>
    </source>
</evidence>
<evidence type="ECO:0000256" key="4">
    <source>
        <dbReference type="ARBA" id="ARBA00022989"/>
    </source>
</evidence>
<protein>
    <recommendedName>
        <fullName evidence="9">PGG domain-containing protein</fullName>
    </recommendedName>
</protein>
<gene>
    <name evidence="10" type="ORF">EUTSA_v10002422mg</name>
</gene>
<feature type="repeat" description="ANK" evidence="7">
    <location>
        <begin position="224"/>
        <end position="256"/>
    </location>
</feature>
<evidence type="ECO:0000256" key="2">
    <source>
        <dbReference type="ARBA" id="ARBA00022692"/>
    </source>
</evidence>
<dbReference type="STRING" id="72664.V4LBU6"/>
<dbReference type="Proteomes" id="UP000030689">
    <property type="component" value="Unassembled WGS sequence"/>
</dbReference>
<keyword evidence="11" id="KW-1185">Reference proteome</keyword>
<evidence type="ECO:0000256" key="5">
    <source>
        <dbReference type="ARBA" id="ARBA00023043"/>
    </source>
</evidence>
<evidence type="ECO:0000256" key="3">
    <source>
        <dbReference type="ARBA" id="ARBA00022737"/>
    </source>
</evidence>
<dbReference type="AlphaFoldDB" id="V4LBU6"/>
<keyword evidence="4 8" id="KW-1133">Transmembrane helix</keyword>
<dbReference type="PANTHER" id="PTHR24186">
    <property type="entry name" value="PROTEIN PHOSPHATASE 1 REGULATORY SUBUNIT"/>
    <property type="match status" value="1"/>
</dbReference>
<evidence type="ECO:0000256" key="1">
    <source>
        <dbReference type="ARBA" id="ARBA00004141"/>
    </source>
</evidence>
<dbReference type="SUPFAM" id="SSF48403">
    <property type="entry name" value="Ankyrin repeat"/>
    <property type="match status" value="2"/>
</dbReference>
<reference evidence="10 11" key="1">
    <citation type="journal article" date="2013" name="Front. Plant Sci.">
        <title>The Reference Genome of the Halophytic Plant Eutrema salsugineum.</title>
        <authorList>
            <person name="Yang R."/>
            <person name="Jarvis D.E."/>
            <person name="Chen H."/>
            <person name="Beilstein M.A."/>
            <person name="Grimwood J."/>
            <person name="Jenkins J."/>
            <person name="Shu S."/>
            <person name="Prochnik S."/>
            <person name="Xin M."/>
            <person name="Ma C."/>
            <person name="Schmutz J."/>
            <person name="Wing R.A."/>
            <person name="Mitchell-Olds T."/>
            <person name="Schumaker K.S."/>
            <person name="Wang X."/>
        </authorList>
    </citation>
    <scope>NUCLEOTIDE SEQUENCE [LARGE SCALE GENOMIC DNA]</scope>
</reference>
<evidence type="ECO:0000256" key="8">
    <source>
        <dbReference type="SAM" id="Phobius"/>
    </source>
</evidence>
<dbReference type="Gene3D" id="1.25.40.20">
    <property type="entry name" value="Ankyrin repeat-containing domain"/>
    <property type="match status" value="2"/>
</dbReference>
<keyword evidence="5 7" id="KW-0040">ANK repeat</keyword>
<dbReference type="eggNOG" id="KOG0504">
    <property type="taxonomic scope" value="Eukaryota"/>
</dbReference>
<name>V4LBU6_EUTSA</name>
<dbReference type="PROSITE" id="PS50088">
    <property type="entry name" value="ANK_REPEAT"/>
    <property type="match status" value="2"/>
</dbReference>
<dbReference type="PROSITE" id="PS50297">
    <property type="entry name" value="ANK_REP_REGION"/>
    <property type="match status" value="1"/>
</dbReference>
<feature type="transmembrane region" description="Helical" evidence="8">
    <location>
        <begin position="545"/>
        <end position="570"/>
    </location>
</feature>
<evidence type="ECO:0000256" key="7">
    <source>
        <dbReference type="PROSITE-ProRule" id="PRU00023"/>
    </source>
</evidence>
<organism evidence="10 11">
    <name type="scientific">Eutrema salsugineum</name>
    <name type="common">Saltwater cress</name>
    <name type="synonym">Sisymbrium salsugineum</name>
    <dbReference type="NCBI Taxonomy" id="72664"/>
    <lineage>
        <taxon>Eukaryota</taxon>
        <taxon>Viridiplantae</taxon>
        <taxon>Streptophyta</taxon>
        <taxon>Embryophyta</taxon>
        <taxon>Tracheophyta</taxon>
        <taxon>Spermatophyta</taxon>
        <taxon>Magnoliopsida</taxon>
        <taxon>eudicotyledons</taxon>
        <taxon>Gunneridae</taxon>
        <taxon>Pentapetalae</taxon>
        <taxon>rosids</taxon>
        <taxon>malvids</taxon>
        <taxon>Brassicales</taxon>
        <taxon>Brassicaceae</taxon>
        <taxon>Eutremeae</taxon>
        <taxon>Eutrema</taxon>
    </lineage>
</organism>
<dbReference type="OMA" id="TKNVYVC"/>
<keyword evidence="6 8" id="KW-0472">Membrane</keyword>
<keyword evidence="3" id="KW-0677">Repeat</keyword>
<feature type="repeat" description="ANK" evidence="7">
    <location>
        <begin position="190"/>
        <end position="222"/>
    </location>
</feature>
<accession>V4LBU6</accession>
<proteinExistence type="predicted"/>
<keyword evidence="2 8" id="KW-0812">Transmembrane</keyword>
<dbReference type="InterPro" id="IPR002110">
    <property type="entry name" value="Ankyrin_rpt"/>
</dbReference>